<keyword evidence="3" id="KW-0732">Signal</keyword>
<gene>
    <name evidence="6" type="ORF">DEW08_25035</name>
</gene>
<keyword evidence="2" id="KW-0964">Secreted</keyword>
<protein>
    <recommendedName>
        <fullName evidence="5">Filamentous haemagglutinin FhaB/tRNA nuclease CdiA-like TPS domain-containing protein</fullName>
    </recommendedName>
</protein>
<dbReference type="InterPro" id="IPR050909">
    <property type="entry name" value="Bact_Autotransporter_VF"/>
</dbReference>
<comment type="subcellular location">
    <subcellularLocation>
        <location evidence="1">Secreted</location>
    </subcellularLocation>
</comment>
<organism evidence="6 7">
    <name type="scientific">Azospirillum thermophilum</name>
    <dbReference type="NCBI Taxonomy" id="2202148"/>
    <lineage>
        <taxon>Bacteria</taxon>
        <taxon>Pseudomonadati</taxon>
        <taxon>Pseudomonadota</taxon>
        <taxon>Alphaproteobacteria</taxon>
        <taxon>Rhodospirillales</taxon>
        <taxon>Azospirillaceae</taxon>
        <taxon>Azospirillum</taxon>
    </lineage>
</organism>
<dbReference type="PANTHER" id="PTHR12338">
    <property type="entry name" value="AUTOTRANSPORTER"/>
    <property type="match status" value="1"/>
</dbReference>
<dbReference type="EMBL" id="CP029357">
    <property type="protein sequence ID" value="AWK89315.1"/>
    <property type="molecule type" value="Genomic_DNA"/>
</dbReference>
<keyword evidence="7" id="KW-1185">Reference proteome</keyword>
<keyword evidence="6" id="KW-0614">Plasmid</keyword>
<evidence type="ECO:0000256" key="1">
    <source>
        <dbReference type="ARBA" id="ARBA00004613"/>
    </source>
</evidence>
<dbReference type="Gene3D" id="2.160.20.10">
    <property type="entry name" value="Single-stranded right-handed beta-helix, Pectin lyase-like"/>
    <property type="match status" value="1"/>
</dbReference>
<feature type="region of interest" description="Disordered" evidence="4">
    <location>
        <begin position="1"/>
        <end position="28"/>
    </location>
</feature>
<accession>A0A2S2CY19</accession>
<evidence type="ECO:0000256" key="4">
    <source>
        <dbReference type="SAM" id="MobiDB-lite"/>
    </source>
</evidence>
<dbReference type="OrthoDB" id="1776524at2"/>
<reference evidence="7" key="1">
    <citation type="submission" date="2018-05" db="EMBL/GenBank/DDBJ databases">
        <title>Azospirillum thermophila sp. nov., a novel isolated from hot spring.</title>
        <authorList>
            <person name="Zhao Z."/>
        </authorList>
    </citation>
    <scope>NUCLEOTIDE SEQUENCE [LARGE SCALE GENOMIC DNA]</scope>
    <source>
        <strain evidence="7">CFH 70021</strain>
        <plasmid evidence="7">unnamed2</plasmid>
    </source>
</reference>
<dbReference type="Pfam" id="PF05860">
    <property type="entry name" value="TPS"/>
    <property type="match status" value="1"/>
</dbReference>
<dbReference type="GO" id="GO:0005576">
    <property type="term" value="C:extracellular region"/>
    <property type="evidence" value="ECO:0007669"/>
    <property type="project" value="UniProtKB-SubCell"/>
</dbReference>
<dbReference type="SUPFAM" id="SSF51126">
    <property type="entry name" value="Pectin lyase-like"/>
    <property type="match status" value="1"/>
</dbReference>
<dbReference type="SMART" id="SM00912">
    <property type="entry name" value="Haemagg_act"/>
    <property type="match status" value="1"/>
</dbReference>
<sequence length="2235" mass="215097">MSIMKAGIGTRGKKRRKGGAGRTSISGRNPVAAGVTVTLVIVTLAPDALANPQNGQVVAGQATISSSGTRLEVRQSTEQAIVNWHSFSIGPGEHTHFQQPSAASTTLNRVTGPDPSSIAGRMSANGRVILVNPSGIAFSRGAQVDVNSLIATTADIANRDFMEGRLRFDRASTKPGAAVSNEGEITVQEAGLAALVAPSVANSGTINARLGKVVLGGAEAFVLDLHGDGLISFQIVEPASPDAGGAAGRRSASNSGTIRADGGLVEITAADARGVVDGVVNMTGVVSARTVHRTGGKVVIGGGRTGSVTVDGRVDVSGAAPGQTGGSVAVLGQDVRLGPAARIDASGQAGGGRVEVGGSLQGRGPQPNARRTRVDSGARITADATGSGNGGTAIVWADESTWFAGAISARGGTAGGNGGLVEVSGKQQLVFRGTVDTLAPAGRAGTTLLDPVDIVIASAAVSDDSLLAGDGVLHGDTISGGTATFTPTALAGLTGDVVLQAARDITVTDPVTFGAGATSASLQAGRTLSVNAAVQTTGGARLDLLAGRNFDPAYGGTAGALVTTAAVGGGGTGAISFAAGTGGITLGGNVTAAGSISFTQPVTLGGTVTIDTTNGGAAPAGGAVQFSGALDGNGAGLRIDAGNGGALSVAGAASNLAGLTLTGGGTANFQGSLSINAGGALDLSGKTGGSVTVHGALATPDLTTSGNGYSVALLGGGTVDNAVTFLNTGTVTLGNEATDTLRFTGGVTATAPSSKVLAGQVQTTNTAIDFGTSPTRLTADTVLSSGSGAVSLAAVTAETDGGAGLTVTGSGTTSFNGAVGGAAGGPNRLSALTSNGGGTTVLSGDSVHTTGNQLYDDAVRLGSDMTLSGVDVTFSSTVDSVSSTPPAPRALVVSGSGITSFNGAVGGTNPLSRLTLTGGGTANFQGSLSINAGGALDLSGKTGGSVTVHGALATPDLTTSGNGYSVALLGGGTVDNAVTFLNTGTVTLGNEATDTLRFTGGVTATAPSSKVLAGQVQTTNTAIDFGTSPTRLTADTVLSSGSGAVSLAAVTAETDGGAGLTVTGSGTTSFNGAVGGAAGGPNRLSALTSNGGGTTVLSGDSVHTTGNQLYDDAVRLGSDMTLSGVDVTFSSTVDSVSSTPPAPRALVVSGSGITSFNGAVGGTNPLSRLTLTGGGTANFQGSLSINAGGALDLSGKTGGSVTVHGALATPDLTTSGNGYSVALLGGGTVDNAVTFLNTGTVTLGNEATDTLRFTGGVTATAPSSKVLAGQVQTTNTAIDFGTSPTRLTADTVLSSGSGAVSLAAVTAETDGGAGLTVTGSGTTSFNGAVGGAAGGPNRLSALTSNGGGTTVLSGDSVHTTGNQLYDDAVRLGSDMTLSGVDVTFSSTVDSVDTTARALVASGSGTTSFKGAVGGADALSALTSDNGGTTVLSGVSVHTTGNQSYNDAVTLKTSSTLTSTANGRISFGGTVDPESDLAAGLALVTGGDVAFTGALGSAYRLGALSVTGAYNLSAGSSIRAASLSHSGGGGTSNFVGSLDTNASPGISIVNGGVSIGGPVRTGSNNLVIAASGTGPLVLGTSYDAGTATAQFVSGGLITQTGGTITAGTLTGSAGGSASLTRANSVTTLGGFTTGSGGFAFTNASSLAVSGPVTAGGDLSLVVSSADGTLTLGGGLSAAGHAIGLKAGGSISQATGSAAAALTAQTLLVRAGAGGSGSAELTNRSNAIASAIAGSAAGSFDLASRGTLTLGSLSAVGAVEGTAGLAATGSGGTVRLQSETGDVVQAGGAPITATTLLVHAGRSSGSGSVLLADTGNRVSGGVAGSAGQSGGGFTFTNVSGITVADDRTVTGAGTITAQAGIVAAGWDGAIRLRTLTGDITQQAQAPLRTTMADLRAGLSGAGSVALVRAANMVGELSGSATGSFALSTGSALRITGTGLAAGTTAHLQAQGGDLIQAAGANLTAPKLLAQASGGIALMNPGNAIGTVAGTAGTSIRLHAGGDLTVGSVASLTTTEEIKGLTAAGDLAEIRVGRQGAGSLTLDQPVLATDKTFLQARGAVTVSRPGRFTSKTVVIDTTDDASFGPGDFAAGDASPDFLKLAKRRPALNGNIALGETYAGNSEFRLFAGSGTITGTIHAKGLGVAGVGGSASLFGTVGGRPGTAAAQLVFKQLPRENAYKFNNCAIGGVTCVVLPPFEPVRPEPTLAGPLFHQVFPPADPIRDNLINTGNEDFIRRWTK</sequence>
<evidence type="ECO:0000259" key="5">
    <source>
        <dbReference type="SMART" id="SM00912"/>
    </source>
</evidence>
<geneLocation type="plasmid" evidence="6 7">
    <name>unnamed2</name>
</geneLocation>
<feature type="region of interest" description="Disordered" evidence="4">
    <location>
        <begin position="343"/>
        <end position="375"/>
    </location>
</feature>
<name>A0A2S2CY19_9PROT</name>
<dbReference type="PANTHER" id="PTHR12338:SF8">
    <property type="entry name" value="HEME_HEMOPEXIN-BINDING PROTEIN"/>
    <property type="match status" value="1"/>
</dbReference>
<feature type="domain" description="Filamentous haemagglutinin FhaB/tRNA nuclease CdiA-like TPS" evidence="5">
    <location>
        <begin position="48"/>
        <end position="160"/>
    </location>
</feature>
<dbReference type="InterPro" id="IPR008638">
    <property type="entry name" value="FhaB/CdiA-like_TPS"/>
</dbReference>
<proteinExistence type="predicted"/>
<evidence type="ECO:0000256" key="2">
    <source>
        <dbReference type="ARBA" id="ARBA00022525"/>
    </source>
</evidence>
<evidence type="ECO:0000256" key="3">
    <source>
        <dbReference type="ARBA" id="ARBA00022729"/>
    </source>
</evidence>
<dbReference type="Proteomes" id="UP000245629">
    <property type="component" value="Plasmid unnamed2"/>
</dbReference>
<dbReference type="InterPro" id="IPR011050">
    <property type="entry name" value="Pectin_lyase_fold/virulence"/>
</dbReference>
<evidence type="ECO:0000313" key="7">
    <source>
        <dbReference type="Proteomes" id="UP000245629"/>
    </source>
</evidence>
<dbReference type="NCBIfam" id="TIGR01901">
    <property type="entry name" value="adhes_NPXG"/>
    <property type="match status" value="1"/>
</dbReference>
<dbReference type="KEGG" id="azz:DEW08_25035"/>
<feature type="compositionally biased region" description="Gly residues" evidence="4">
    <location>
        <begin position="348"/>
        <end position="361"/>
    </location>
</feature>
<evidence type="ECO:0000313" key="6">
    <source>
        <dbReference type="EMBL" id="AWK89315.1"/>
    </source>
</evidence>
<dbReference type="InterPro" id="IPR012334">
    <property type="entry name" value="Pectin_lyas_fold"/>
</dbReference>